<dbReference type="GO" id="GO:0003682">
    <property type="term" value="F:chromatin binding"/>
    <property type="evidence" value="ECO:0007669"/>
    <property type="project" value="TreeGrafter"/>
</dbReference>
<evidence type="ECO:0000313" key="3">
    <source>
        <dbReference type="EMBL" id="CAD8223810.1"/>
    </source>
</evidence>
<feature type="compositionally biased region" description="Basic and acidic residues" evidence="2">
    <location>
        <begin position="79"/>
        <end position="146"/>
    </location>
</feature>
<protein>
    <submittedName>
        <fullName evidence="3">Uncharacterized protein</fullName>
    </submittedName>
</protein>
<evidence type="ECO:0000256" key="1">
    <source>
        <dbReference type="SAM" id="Coils"/>
    </source>
</evidence>
<feature type="compositionally biased region" description="Basic and acidic residues" evidence="2">
    <location>
        <begin position="928"/>
        <end position="940"/>
    </location>
</feature>
<feature type="coiled-coil region" evidence="1">
    <location>
        <begin position="584"/>
        <end position="625"/>
    </location>
</feature>
<feature type="coiled-coil region" evidence="1">
    <location>
        <begin position="403"/>
        <end position="478"/>
    </location>
</feature>
<feature type="compositionally biased region" description="Basic and acidic residues" evidence="2">
    <location>
        <begin position="289"/>
        <end position="300"/>
    </location>
</feature>
<feature type="region of interest" description="Disordered" evidence="2">
    <location>
        <begin position="920"/>
        <end position="940"/>
    </location>
</feature>
<organism evidence="3">
    <name type="scientific">Ostreococcus sp. 'lucimarinus'</name>
    <dbReference type="NCBI Taxonomy" id="242159"/>
    <lineage>
        <taxon>Eukaryota</taxon>
        <taxon>Viridiplantae</taxon>
        <taxon>Chlorophyta</taxon>
        <taxon>Mamiellophyceae</taxon>
        <taxon>Mamiellales</taxon>
        <taxon>Bathycoccaceae</taxon>
        <taxon>Ostreococcus</taxon>
    </lineage>
</organism>
<dbReference type="EMBL" id="HBDX01005266">
    <property type="protein sequence ID" value="CAD8223810.1"/>
    <property type="molecule type" value="Transcribed_RNA"/>
</dbReference>
<dbReference type="GO" id="GO:0000793">
    <property type="term" value="C:condensed chromosome"/>
    <property type="evidence" value="ECO:0007669"/>
    <property type="project" value="TreeGrafter"/>
</dbReference>
<dbReference type="PANTHER" id="PTHR43941">
    <property type="entry name" value="STRUCTURAL MAINTENANCE OF CHROMOSOMES PROTEIN 2"/>
    <property type="match status" value="1"/>
</dbReference>
<proteinExistence type="predicted"/>
<sequence>MSARTPGNPLWDKLRRHVNAPGSAESYRSRQTSGRSERFRDDYIEEEDYRRSASYARGRDDQRTYDRSYSSPRSRGRSPLHDDRDERRSGRRDEFDRRARSPLGERDERYERERRRGYDERDEDRTAMRATPERQRSFANRGEERPVLGGGATGSAAAREEPFDAAYYKTRIARLEEKLAKEHQKVKSTVKYYEDQFEVQAKKLSEKHEEEKKAAEEEATKLKSQVEWLKQAQESLKSERAAREDLEKELAALREEYAGKEKIATDVKTTDAKLKKEIKELKEAVEMAKREAAEAEERTKSAPPKQPEADPAEIAILQKQLDEEKAQRDTIEKKFAALKAESMDPSEVGLLQKKVYTAESELATVRGELDRAMEDKQEATMIKARLDVAEKLVYELKTKAQRVDELERFYADASKDKEHLRQAYDKIQEITDKLLAVTNEKEVLVRHSAQQAHVEAQLEQTRSELNRIKNEVHTAQVDKSNSEMNFKYVVDDISRTLREHAMTSMRWEARMASEISEASEEHAEIRRQTMNLVSTAESEAQRVMRDSITVVNDARRMLQDNHKKSEDIIEDVIRAERHRMSDETKTMKSQLVEAERRALQANAQIDDLSEQLRQMRIDLHLAKDAHAALTATRSEAPSIVDTARDFGSDGVASPSGEKVDSLRQKLRTAQFQLLALKARRKFEIDPDREELEEKLQFMREEREQLLANRPAAAFEETAEVLGLQDELQWCRSKIAKLEGDRREQSRGSSEREKSLEDQLERTRSELEEVEKTMRQLKKQQLDAFEDVAEDMESHLRIKLTEMREELMLANAQREKSRNEMNHAQDELIVLRSERDNAITSVKTMREELAELRQTISEMSASRAEIMTAGREEVRAREDELNAVRRELSNIRGQKESALLTMEELKSRLLDTEARLSEASEQRQQLELARNDETRSSSERNRLENKVLVLQTERDEMQTKLEQVIISREELEEELKVLLTKLNQSEEQTTATVAQSRSEVFMANQTISSLRAQLDEVESEFASASKSFERVRVDRDVATKALEEVREDLGQCEVELKLSQRETEIKERERQEAIAMMQRAQDALQETRQELEKTEAELVNLVEVVEQGEETLQRTKVQVTQKTHDLSTAEARLSDLIRQADAYEAERDVANELLSESRGKLSELQALSQIRENDLLNLRVQRDKLAEKYDETVNELKLTEAYLQKASVAVEKHRAERDGLSQALEAANDTLSATESQLQTVSAQLAELYEEVEEYRTQGGSEDEELIETQKALDAVIDKFKILRDAHEEALGNLEAEIAARQREQREHKQAIEAARVEYEEHVRILKRAVNANSDQGALASELFAILKDFQQARADAEVAGDESEKRTAAQYSRQMVTSPNEAAFESLMRIKTTLDDLKQRLQSAAVRSGDGADVETEALRTNLRLRVLVFETFIDLVSQRSRVGAYKGQVEVDARDRAAEEDVRYEGVPKPALVRKRSIAGFAPNINFGIKLFGNNDRD</sequence>
<keyword evidence="1" id="KW-0175">Coiled coil</keyword>
<dbReference type="GO" id="GO:0000785">
    <property type="term" value="C:chromatin"/>
    <property type="evidence" value="ECO:0007669"/>
    <property type="project" value="TreeGrafter"/>
</dbReference>
<feature type="region of interest" description="Disordered" evidence="2">
    <location>
        <begin position="289"/>
        <end position="311"/>
    </location>
</feature>
<dbReference type="SUPFAM" id="SSF57997">
    <property type="entry name" value="Tropomyosin"/>
    <property type="match status" value="1"/>
</dbReference>
<feature type="compositionally biased region" description="Basic and acidic residues" evidence="2">
    <location>
        <begin position="57"/>
        <end position="66"/>
    </location>
</feature>
<feature type="coiled-coil region" evidence="1">
    <location>
        <begin position="659"/>
        <end position="708"/>
    </location>
</feature>
<feature type="region of interest" description="Disordered" evidence="2">
    <location>
        <begin position="740"/>
        <end position="763"/>
    </location>
</feature>
<reference evidence="3" key="1">
    <citation type="submission" date="2021-01" db="EMBL/GenBank/DDBJ databases">
        <authorList>
            <person name="Corre E."/>
            <person name="Pelletier E."/>
            <person name="Niang G."/>
            <person name="Scheremetjew M."/>
            <person name="Finn R."/>
            <person name="Kale V."/>
            <person name="Holt S."/>
            <person name="Cochrane G."/>
            <person name="Meng A."/>
            <person name="Brown T."/>
            <person name="Cohen L."/>
        </authorList>
    </citation>
    <scope>NUCLEOTIDE SEQUENCE</scope>
    <source>
        <strain evidence="3">Clade-A-BCC118000</strain>
    </source>
</reference>
<gene>
    <name evidence="3" type="ORF">OLUC0939_LOCUS4534</name>
</gene>
<dbReference type="PANTHER" id="PTHR43941:SF1">
    <property type="entry name" value="STRUCTURAL MAINTENANCE OF CHROMOSOMES PROTEIN 2"/>
    <property type="match status" value="1"/>
</dbReference>
<dbReference type="GO" id="GO:0000796">
    <property type="term" value="C:condensin complex"/>
    <property type="evidence" value="ECO:0007669"/>
    <property type="project" value="TreeGrafter"/>
</dbReference>
<evidence type="ECO:0000256" key="2">
    <source>
        <dbReference type="SAM" id="MobiDB-lite"/>
    </source>
</evidence>
<dbReference type="GO" id="GO:0007076">
    <property type="term" value="P:mitotic chromosome condensation"/>
    <property type="evidence" value="ECO:0007669"/>
    <property type="project" value="TreeGrafter"/>
</dbReference>
<feature type="region of interest" description="Disordered" evidence="2">
    <location>
        <begin position="1"/>
        <end position="162"/>
    </location>
</feature>
<name>A0A7R9XS32_9CHLO</name>
<accession>A0A7R9XS32</accession>